<comment type="subunit">
    <text evidence="3">Homotrimer.</text>
</comment>
<protein>
    <submittedName>
        <fullName evidence="6">2-dehydro-3-deoxyphosphogalactonate aldolase</fullName>
        <ecNumber evidence="6">4.1.2.21</ecNumber>
    </submittedName>
</protein>
<evidence type="ECO:0000313" key="6">
    <source>
        <dbReference type="EMBL" id="MBB4650085.1"/>
    </source>
</evidence>
<dbReference type="NCBIfam" id="NF006600">
    <property type="entry name" value="PRK09140.1"/>
    <property type="match status" value="1"/>
</dbReference>
<proteinExistence type="inferred from homology"/>
<accession>A0ABR6L1Z3</accession>
<keyword evidence="4 6" id="KW-0456">Lyase</keyword>
<dbReference type="InterPro" id="IPR013785">
    <property type="entry name" value="Aldolase_TIM"/>
</dbReference>
<comment type="caution">
    <text evidence="6">The sequence shown here is derived from an EMBL/GenBank/DDBJ whole genome shotgun (WGS) entry which is preliminary data.</text>
</comment>
<dbReference type="Pfam" id="PF01081">
    <property type="entry name" value="Aldolase"/>
    <property type="match status" value="1"/>
</dbReference>
<evidence type="ECO:0000256" key="5">
    <source>
        <dbReference type="ARBA" id="ARBA00023277"/>
    </source>
</evidence>
<keyword evidence="5" id="KW-0119">Carbohydrate metabolism</keyword>
<dbReference type="GO" id="GO:0008674">
    <property type="term" value="F:2-dehydro-3-deoxy-6-phosphogalactonate aldolase activity"/>
    <property type="evidence" value="ECO:0007669"/>
    <property type="project" value="UniProtKB-EC"/>
</dbReference>
<evidence type="ECO:0000256" key="2">
    <source>
        <dbReference type="ARBA" id="ARBA00006906"/>
    </source>
</evidence>
<evidence type="ECO:0000256" key="1">
    <source>
        <dbReference type="ARBA" id="ARBA00004761"/>
    </source>
</evidence>
<comment type="similarity">
    <text evidence="2">Belongs to the KHG/KDPG aldolase family.</text>
</comment>
<dbReference type="EC" id="4.1.2.21" evidence="6"/>
<comment type="pathway">
    <text evidence="1">Carbohydrate acid metabolism.</text>
</comment>
<dbReference type="Proteomes" id="UP000539538">
    <property type="component" value="Unassembled WGS sequence"/>
</dbReference>
<evidence type="ECO:0000256" key="4">
    <source>
        <dbReference type="ARBA" id="ARBA00023239"/>
    </source>
</evidence>
<dbReference type="Gene3D" id="3.20.20.70">
    <property type="entry name" value="Aldolase class I"/>
    <property type="match status" value="1"/>
</dbReference>
<sequence length="212" mass="22032">MASIIAWPQLQRSLVAILRGIKPEEAESIVGTLVEEGFELIEIPLNSPDPYTSIRRAVDAFGSKCVIGAGTVLSAEQVDRLADAGGRLVVSPNIEPSVIARASEHKMLTMPGVFTPTEALLAVKCGSSALKFFPGSVLGTSGIAAIKTILPADTIVGVVGGVSEASFAEFWKIGVSTFGMGSNLYAPGDGATTVRNKARRLIAAYDQAAASN</sequence>
<dbReference type="SUPFAM" id="SSF51569">
    <property type="entry name" value="Aldolase"/>
    <property type="match status" value="1"/>
</dbReference>
<evidence type="ECO:0000256" key="3">
    <source>
        <dbReference type="ARBA" id="ARBA00011233"/>
    </source>
</evidence>
<evidence type="ECO:0000313" key="7">
    <source>
        <dbReference type="Proteomes" id="UP000539538"/>
    </source>
</evidence>
<name>A0ABR6L1Z3_9HYPH</name>
<organism evidence="6 7">
    <name type="scientific">Aminobacter niigataensis</name>
    <dbReference type="NCBI Taxonomy" id="83265"/>
    <lineage>
        <taxon>Bacteria</taxon>
        <taxon>Pseudomonadati</taxon>
        <taxon>Pseudomonadota</taxon>
        <taxon>Alphaproteobacteria</taxon>
        <taxon>Hyphomicrobiales</taxon>
        <taxon>Phyllobacteriaceae</taxon>
        <taxon>Aminobacter</taxon>
    </lineage>
</organism>
<gene>
    <name evidence="6" type="ORF">GGQ99_001807</name>
</gene>
<dbReference type="PANTHER" id="PTHR30246:SF1">
    <property type="entry name" value="2-DEHYDRO-3-DEOXY-6-PHOSPHOGALACTONATE ALDOLASE-RELATED"/>
    <property type="match status" value="1"/>
</dbReference>
<dbReference type="RefSeq" id="WP_108608665.1">
    <property type="nucleotide sequence ID" value="NZ_BAAAVZ010000003.1"/>
</dbReference>
<dbReference type="PANTHER" id="PTHR30246">
    <property type="entry name" value="2-KETO-3-DEOXY-6-PHOSPHOGLUCONATE ALDOLASE"/>
    <property type="match status" value="1"/>
</dbReference>
<dbReference type="CDD" id="cd00452">
    <property type="entry name" value="KDPG_aldolase"/>
    <property type="match status" value="1"/>
</dbReference>
<dbReference type="InterPro" id="IPR000887">
    <property type="entry name" value="Aldlse_KDPG_KHG"/>
</dbReference>
<reference evidence="6 7" key="1">
    <citation type="submission" date="2020-08" db="EMBL/GenBank/DDBJ databases">
        <title>Genomic Encyclopedia of Type Strains, Phase IV (KMG-IV): sequencing the most valuable type-strain genomes for metagenomic binning, comparative biology and taxonomic classification.</title>
        <authorList>
            <person name="Goeker M."/>
        </authorList>
    </citation>
    <scope>NUCLEOTIDE SEQUENCE [LARGE SCALE GENOMIC DNA]</scope>
    <source>
        <strain evidence="6 7">DSM 7050</strain>
    </source>
</reference>
<dbReference type="EMBL" id="JACHOT010000001">
    <property type="protein sequence ID" value="MBB4650085.1"/>
    <property type="molecule type" value="Genomic_DNA"/>
</dbReference>
<keyword evidence="7" id="KW-1185">Reference proteome</keyword>